<comment type="caution">
    <text evidence="2">The sequence shown here is derived from an EMBL/GenBank/DDBJ whole genome shotgun (WGS) entry which is preliminary data.</text>
</comment>
<keyword evidence="1" id="KW-1133">Transmembrane helix</keyword>
<reference evidence="3" key="1">
    <citation type="journal article" date="2019" name="Int. J. Syst. Evol. Microbiol.">
        <title>The Global Catalogue of Microorganisms (GCM) 10K type strain sequencing project: providing services to taxonomists for standard genome sequencing and annotation.</title>
        <authorList>
            <consortium name="The Broad Institute Genomics Platform"/>
            <consortium name="The Broad Institute Genome Sequencing Center for Infectious Disease"/>
            <person name="Wu L."/>
            <person name="Ma J."/>
        </authorList>
    </citation>
    <scope>NUCLEOTIDE SEQUENCE [LARGE SCALE GENOMIC DNA]</scope>
    <source>
        <strain evidence="3">KCTC 52490</strain>
    </source>
</reference>
<feature type="transmembrane region" description="Helical" evidence="1">
    <location>
        <begin position="290"/>
        <end position="307"/>
    </location>
</feature>
<keyword evidence="3" id="KW-1185">Reference proteome</keyword>
<evidence type="ECO:0000256" key="1">
    <source>
        <dbReference type="SAM" id="Phobius"/>
    </source>
</evidence>
<feature type="transmembrane region" description="Helical" evidence="1">
    <location>
        <begin position="12"/>
        <end position="36"/>
    </location>
</feature>
<feature type="transmembrane region" description="Helical" evidence="1">
    <location>
        <begin position="180"/>
        <end position="203"/>
    </location>
</feature>
<keyword evidence="1" id="KW-0472">Membrane</keyword>
<evidence type="ECO:0000313" key="2">
    <source>
        <dbReference type="EMBL" id="MFD2934516.1"/>
    </source>
</evidence>
<organism evidence="2 3">
    <name type="scientific">Spirosoma flavum</name>
    <dbReference type="NCBI Taxonomy" id="2048557"/>
    <lineage>
        <taxon>Bacteria</taxon>
        <taxon>Pseudomonadati</taxon>
        <taxon>Bacteroidota</taxon>
        <taxon>Cytophagia</taxon>
        <taxon>Cytophagales</taxon>
        <taxon>Cytophagaceae</taxon>
        <taxon>Spirosoma</taxon>
    </lineage>
</organism>
<dbReference type="EMBL" id="JBHUOM010000002">
    <property type="protein sequence ID" value="MFD2934516.1"/>
    <property type="molecule type" value="Genomic_DNA"/>
</dbReference>
<evidence type="ECO:0000313" key="3">
    <source>
        <dbReference type="Proteomes" id="UP001597512"/>
    </source>
</evidence>
<protein>
    <recommendedName>
        <fullName evidence="4">DUF3592 domain-containing protein</fullName>
    </recommendedName>
</protein>
<name>A0ABW6AGG0_9BACT</name>
<accession>A0ABW6AGG0</accession>
<proteinExistence type="predicted"/>
<evidence type="ECO:0008006" key="4">
    <source>
        <dbReference type="Google" id="ProtNLM"/>
    </source>
</evidence>
<dbReference type="RefSeq" id="WP_381500510.1">
    <property type="nucleotide sequence ID" value="NZ_JBHUOM010000002.1"/>
</dbReference>
<sequence length="322" mass="37277">MVQKLFTALGRLYSFLLSLIISVILGVTTWGFWVIYQDATLQSEFTKEGQLVSVRVEQADQNQRSWRDILSHSTYLTFTYRGKAYTTRFVMDSAYVGAGDRVKLLYHAGYEAFRQPGDEVRFDQSKRKSRLIGWTTVREFTNEKKLLLLCLLLSTASFFFITGFIVTLIPIPFLQDIARFVFIAELVIAAIFFTYDAWAYLLYYQHIKATGRPVSVKVLATQRIAYNRRNTRHSSINWYHYQATIRYQQQERVIPISHDDFDALKPSDLLNALHDESVDDFMSVTYSPDYGLVILPAILWLLTFILLRPAMGRSPKNGTRQP</sequence>
<gene>
    <name evidence="2" type="ORF">ACFS25_12040</name>
</gene>
<feature type="transmembrane region" description="Helical" evidence="1">
    <location>
        <begin position="146"/>
        <end position="168"/>
    </location>
</feature>
<dbReference type="Proteomes" id="UP001597512">
    <property type="component" value="Unassembled WGS sequence"/>
</dbReference>
<keyword evidence="1" id="KW-0812">Transmembrane</keyword>